<dbReference type="Proteomes" id="UP000680348">
    <property type="component" value="Unassembled WGS sequence"/>
</dbReference>
<proteinExistence type="predicted"/>
<dbReference type="Pfam" id="PF18856">
    <property type="entry name" value="baeRF_family12"/>
    <property type="match status" value="1"/>
</dbReference>
<dbReference type="InterPro" id="IPR041374">
    <property type="entry name" value="BaeRF_family12"/>
</dbReference>
<protein>
    <submittedName>
        <fullName evidence="1">Host attachment protein</fullName>
    </submittedName>
</protein>
<dbReference type="AlphaFoldDB" id="A0A942E606"/>
<keyword evidence="2" id="KW-1185">Reference proteome</keyword>
<sequence length="134" mass="14544">MILPNETTVAVVDGTRLRLFRNRGREPQIDLVELPAPELDVQNQGSGGRHRAVAANPDYSRIVEDNFAAAAAGHLNRMALDGTVGMLMVVADPRTLGELRRHYHKALEAKILGDLAKDVAGEPIESIEEALRAA</sequence>
<evidence type="ECO:0000313" key="1">
    <source>
        <dbReference type="EMBL" id="MBS3651596.1"/>
    </source>
</evidence>
<name>A0A942E606_9HYPH</name>
<organism evidence="1 2">
    <name type="scientific">Pseudaminobacter soli</name>
    <name type="common">ex Zhang et al. 2022</name>
    <dbReference type="NCBI Taxonomy" id="2831468"/>
    <lineage>
        <taxon>Bacteria</taxon>
        <taxon>Pseudomonadati</taxon>
        <taxon>Pseudomonadota</taxon>
        <taxon>Alphaproteobacteria</taxon>
        <taxon>Hyphomicrobiales</taxon>
        <taxon>Phyllobacteriaceae</taxon>
        <taxon>Pseudaminobacter</taxon>
    </lineage>
</organism>
<evidence type="ECO:0000313" key="2">
    <source>
        <dbReference type="Proteomes" id="UP000680348"/>
    </source>
</evidence>
<dbReference type="RefSeq" id="WP_188257144.1">
    <property type="nucleotide sequence ID" value="NZ_JABVCF010000014.1"/>
</dbReference>
<comment type="caution">
    <text evidence="1">The sequence shown here is derived from an EMBL/GenBank/DDBJ whole genome shotgun (WGS) entry which is preliminary data.</text>
</comment>
<reference evidence="1" key="1">
    <citation type="submission" date="2021-04" db="EMBL/GenBank/DDBJ databases">
        <title>Pseudaminobacter soli sp. nov., isolated from paddy soil contaminated by heavy metals.</title>
        <authorList>
            <person name="Zhang K."/>
        </authorList>
    </citation>
    <scope>NUCLEOTIDE SEQUENCE</scope>
    <source>
        <strain evidence="1">19-2017</strain>
    </source>
</reference>
<gene>
    <name evidence="1" type="ORF">KEU06_23540</name>
</gene>
<accession>A0A942E606</accession>
<dbReference type="EMBL" id="JAGWCR010000014">
    <property type="protein sequence ID" value="MBS3651596.1"/>
    <property type="molecule type" value="Genomic_DNA"/>
</dbReference>